<name>A0A1W2FS99_KIBAR</name>
<dbReference type="PRINTS" id="PR00455">
    <property type="entry name" value="HTHTETR"/>
</dbReference>
<dbReference type="Gene3D" id="1.10.357.10">
    <property type="entry name" value="Tetracycline Repressor, domain 2"/>
    <property type="match status" value="1"/>
</dbReference>
<protein>
    <submittedName>
        <fullName evidence="6">Transcriptional regulator, TetR family</fullName>
    </submittedName>
</protein>
<feature type="DNA-binding region" description="H-T-H motif" evidence="4">
    <location>
        <begin position="23"/>
        <end position="42"/>
    </location>
</feature>
<evidence type="ECO:0000256" key="1">
    <source>
        <dbReference type="ARBA" id="ARBA00023015"/>
    </source>
</evidence>
<dbReference type="GO" id="GO:0003677">
    <property type="term" value="F:DNA binding"/>
    <property type="evidence" value="ECO:0007669"/>
    <property type="project" value="UniProtKB-UniRule"/>
</dbReference>
<keyword evidence="7" id="KW-1185">Reference proteome</keyword>
<keyword evidence="3" id="KW-0804">Transcription</keyword>
<evidence type="ECO:0000256" key="4">
    <source>
        <dbReference type="PROSITE-ProRule" id="PRU00335"/>
    </source>
</evidence>
<dbReference type="PANTHER" id="PTHR47506">
    <property type="entry name" value="TRANSCRIPTIONAL REGULATORY PROTEIN"/>
    <property type="match status" value="1"/>
</dbReference>
<accession>A0A1W2FS99</accession>
<organism evidence="6 7">
    <name type="scientific">Kibdelosporangium aridum</name>
    <dbReference type="NCBI Taxonomy" id="2030"/>
    <lineage>
        <taxon>Bacteria</taxon>
        <taxon>Bacillati</taxon>
        <taxon>Actinomycetota</taxon>
        <taxon>Actinomycetes</taxon>
        <taxon>Pseudonocardiales</taxon>
        <taxon>Pseudonocardiaceae</taxon>
        <taxon>Kibdelosporangium</taxon>
    </lineage>
</organism>
<dbReference type="PROSITE" id="PS50977">
    <property type="entry name" value="HTH_TETR_2"/>
    <property type="match status" value="1"/>
</dbReference>
<evidence type="ECO:0000313" key="7">
    <source>
        <dbReference type="Proteomes" id="UP000192674"/>
    </source>
</evidence>
<gene>
    <name evidence="6" type="ORF">SAMN05661093_08591</name>
</gene>
<evidence type="ECO:0000256" key="3">
    <source>
        <dbReference type="ARBA" id="ARBA00023163"/>
    </source>
</evidence>
<dbReference type="EMBL" id="FWXV01000010">
    <property type="protein sequence ID" value="SMD24496.1"/>
    <property type="molecule type" value="Genomic_DNA"/>
</dbReference>
<dbReference type="AlphaFoldDB" id="A0A1W2FS99"/>
<dbReference type="OrthoDB" id="4214267at2"/>
<reference evidence="6 7" key="1">
    <citation type="submission" date="2017-04" db="EMBL/GenBank/DDBJ databases">
        <authorList>
            <person name="Afonso C.L."/>
            <person name="Miller P.J."/>
            <person name="Scott M.A."/>
            <person name="Spackman E."/>
            <person name="Goraichik I."/>
            <person name="Dimitrov K.M."/>
            <person name="Suarez D.L."/>
            <person name="Swayne D.E."/>
        </authorList>
    </citation>
    <scope>NUCLEOTIDE SEQUENCE [LARGE SCALE GENOMIC DNA]</scope>
    <source>
        <strain evidence="6 7">DSM 43828</strain>
    </source>
</reference>
<evidence type="ECO:0000256" key="2">
    <source>
        <dbReference type="ARBA" id="ARBA00023125"/>
    </source>
</evidence>
<dbReference type="Pfam" id="PF00440">
    <property type="entry name" value="TetR_N"/>
    <property type="match status" value="1"/>
</dbReference>
<dbReference type="InterPro" id="IPR001647">
    <property type="entry name" value="HTH_TetR"/>
</dbReference>
<sequence length="171" mass="19287">MQDVAVLDAAEDLFYERGIQAVGMDQIRTTSGVSLKRLYQLFPSKEALVIAYLERRDKRWRDDLRTYVDQHDREVGAVFDWLHQWFSEPGFRGCAFINSFGELGSTSPKITAVVRHHKDKLRDFLHSLVKDDTVADQLLLLVEGAIVVAAIREDPDAAWQAKAAAEALISG</sequence>
<dbReference type="InterPro" id="IPR036271">
    <property type="entry name" value="Tet_transcr_reg_TetR-rel_C_sf"/>
</dbReference>
<keyword evidence="1" id="KW-0805">Transcription regulation</keyword>
<dbReference type="SUPFAM" id="SSF46689">
    <property type="entry name" value="Homeodomain-like"/>
    <property type="match status" value="1"/>
</dbReference>
<dbReference type="RefSeq" id="WP_084433007.1">
    <property type="nucleotide sequence ID" value="NZ_FWXV01000010.1"/>
</dbReference>
<evidence type="ECO:0000259" key="5">
    <source>
        <dbReference type="PROSITE" id="PS50977"/>
    </source>
</evidence>
<dbReference type="Proteomes" id="UP000192674">
    <property type="component" value="Unassembled WGS sequence"/>
</dbReference>
<dbReference type="InterPro" id="IPR009057">
    <property type="entry name" value="Homeodomain-like_sf"/>
</dbReference>
<dbReference type="PANTHER" id="PTHR47506:SF1">
    <property type="entry name" value="HTH-TYPE TRANSCRIPTIONAL REGULATOR YJDC"/>
    <property type="match status" value="1"/>
</dbReference>
<evidence type="ECO:0000313" key="6">
    <source>
        <dbReference type="EMBL" id="SMD24496.1"/>
    </source>
</evidence>
<proteinExistence type="predicted"/>
<dbReference type="SUPFAM" id="SSF48498">
    <property type="entry name" value="Tetracyclin repressor-like, C-terminal domain"/>
    <property type="match status" value="1"/>
</dbReference>
<feature type="domain" description="HTH tetR-type" evidence="5">
    <location>
        <begin position="1"/>
        <end position="60"/>
    </location>
</feature>
<keyword evidence="2 4" id="KW-0238">DNA-binding</keyword>